<comment type="caution">
    <text evidence="1">The sequence shown here is derived from an EMBL/GenBank/DDBJ whole genome shotgun (WGS) entry which is preliminary data.</text>
</comment>
<accession>A0A0V1AR04</accession>
<gene>
    <name evidence="1" type="ORF">T01_7286</name>
</gene>
<keyword evidence="2" id="KW-1185">Reference proteome</keyword>
<dbReference type="EMBL" id="JYDH01000273">
    <property type="protein sequence ID" value="KRY27211.1"/>
    <property type="molecule type" value="Genomic_DNA"/>
</dbReference>
<organism evidence="1 2">
    <name type="scientific">Trichinella spiralis</name>
    <name type="common">Trichina worm</name>
    <dbReference type="NCBI Taxonomy" id="6334"/>
    <lineage>
        <taxon>Eukaryota</taxon>
        <taxon>Metazoa</taxon>
        <taxon>Ecdysozoa</taxon>
        <taxon>Nematoda</taxon>
        <taxon>Enoplea</taxon>
        <taxon>Dorylaimia</taxon>
        <taxon>Trichinellida</taxon>
        <taxon>Trichinellidae</taxon>
        <taxon>Trichinella</taxon>
    </lineage>
</organism>
<dbReference type="Proteomes" id="UP000054776">
    <property type="component" value="Unassembled WGS sequence"/>
</dbReference>
<dbReference type="AlphaFoldDB" id="A0A0V1AR04"/>
<name>A0A0V1AR04_TRISP</name>
<protein>
    <submittedName>
        <fullName evidence="1">Uncharacterized protein</fullName>
    </submittedName>
</protein>
<proteinExistence type="predicted"/>
<evidence type="ECO:0000313" key="1">
    <source>
        <dbReference type="EMBL" id="KRY27211.1"/>
    </source>
</evidence>
<reference evidence="1 2" key="1">
    <citation type="submission" date="2015-01" db="EMBL/GenBank/DDBJ databases">
        <title>Evolution of Trichinella species and genotypes.</title>
        <authorList>
            <person name="Korhonen P.K."/>
            <person name="Edoardo P."/>
            <person name="Giuseppe L.R."/>
            <person name="Gasser R.B."/>
        </authorList>
    </citation>
    <scope>NUCLEOTIDE SEQUENCE [LARGE SCALE GENOMIC DNA]</scope>
    <source>
        <strain evidence="1">ISS3</strain>
    </source>
</reference>
<dbReference type="OrthoDB" id="5920737at2759"/>
<sequence length="128" mass="14553">MSSQMPETEFEFFRKQRGKKIIIKSNELEISHFYFVLLFARHNCLALNCNVVGEIGTLFDYIFSRVLGKVAHCIVKLENFLNMVSFEIFSAAAEIETASCIVFSRIWSTIYGSAHSQCCSGIAANFIY</sequence>
<evidence type="ECO:0000313" key="2">
    <source>
        <dbReference type="Proteomes" id="UP000054776"/>
    </source>
</evidence>